<sequence>MSKVPAYTRLQSKISEEQWVVYIKDCLENANWRAVARSPSIFMASSPLRSLKHEDFVPQVVAIGPYHNELGPHHSSFPKNQETERYKIISAQEMENHKIMAFKYLESTVRGINFVSIVQEFTRHIDKVRQEYDTTLFSCESDEKLAYILALDAAFVVEVLRCNAGVKRAFHGYYCSRFARPLRKSLVQDFILLENQIPLFLLLKMIALDDGCASEKDAEQALGFLVEKLAQEVLPFSSLSKGSVQSVIWNVSERKHLLDCLYRIVTHGEGTSFSPSDAAAAIIDKPTHFPRAVELYASGITFEGIKSNKMISVEFDEKKAILYMPRIRVGDETERLFRNLIAYESHVIDEVHVLSYLRFMNSLVDGPDDVALLIDKGVLAQDIGSNEEVASMWNRLSINTMRVCSATYEQVAQQLFEHCGYRRNALKAEFKRRYLSRPWLVISIFSAASLLLMTFIITVYTIELYNKPGAA</sequence>
<name>A0A8T2RZW5_CERRI</name>
<dbReference type="OrthoDB" id="742916at2759"/>
<dbReference type="PANTHER" id="PTHR31170">
    <property type="entry name" value="BNAC04G53230D PROTEIN"/>
    <property type="match status" value="1"/>
</dbReference>
<dbReference type="InterPro" id="IPR004158">
    <property type="entry name" value="DUF247_pln"/>
</dbReference>
<dbReference type="AlphaFoldDB" id="A0A8T2RZW5"/>
<dbReference type="Pfam" id="PF03140">
    <property type="entry name" value="DUF247"/>
    <property type="match status" value="1"/>
</dbReference>
<reference evidence="2 3" key="1">
    <citation type="submission" date="2021-08" db="EMBL/GenBank/DDBJ databases">
        <title>WGS assembly of Ceratopteris richardii.</title>
        <authorList>
            <person name="Marchant D.B."/>
            <person name="Chen G."/>
            <person name="Jenkins J."/>
            <person name="Shu S."/>
            <person name="Leebens-Mack J."/>
            <person name="Grimwood J."/>
            <person name="Schmutz J."/>
            <person name="Soltis P."/>
            <person name="Soltis D."/>
            <person name="Chen Z.-H."/>
        </authorList>
    </citation>
    <scope>NUCLEOTIDE SEQUENCE [LARGE SCALE GENOMIC DNA]</scope>
    <source>
        <strain evidence="2">Whitten #5841</strain>
        <tissue evidence="2">Leaf</tissue>
    </source>
</reference>
<evidence type="ECO:0000313" key="3">
    <source>
        <dbReference type="Proteomes" id="UP000825935"/>
    </source>
</evidence>
<gene>
    <name evidence="2" type="ORF">KP509_23G005500</name>
</gene>
<comment type="caution">
    <text evidence="2">The sequence shown here is derived from an EMBL/GenBank/DDBJ whole genome shotgun (WGS) entry which is preliminary data.</text>
</comment>
<dbReference type="PANTHER" id="PTHR31170:SF25">
    <property type="entry name" value="BNAA09G04570D PROTEIN"/>
    <property type="match status" value="1"/>
</dbReference>
<evidence type="ECO:0000256" key="1">
    <source>
        <dbReference type="SAM" id="Phobius"/>
    </source>
</evidence>
<keyword evidence="3" id="KW-1185">Reference proteome</keyword>
<keyword evidence="1" id="KW-0812">Transmembrane</keyword>
<feature type="transmembrane region" description="Helical" evidence="1">
    <location>
        <begin position="439"/>
        <end position="462"/>
    </location>
</feature>
<accession>A0A8T2RZW5</accession>
<proteinExistence type="predicted"/>
<organism evidence="2 3">
    <name type="scientific">Ceratopteris richardii</name>
    <name type="common">Triangle waterfern</name>
    <dbReference type="NCBI Taxonomy" id="49495"/>
    <lineage>
        <taxon>Eukaryota</taxon>
        <taxon>Viridiplantae</taxon>
        <taxon>Streptophyta</taxon>
        <taxon>Embryophyta</taxon>
        <taxon>Tracheophyta</taxon>
        <taxon>Polypodiopsida</taxon>
        <taxon>Polypodiidae</taxon>
        <taxon>Polypodiales</taxon>
        <taxon>Pteridineae</taxon>
        <taxon>Pteridaceae</taxon>
        <taxon>Parkerioideae</taxon>
        <taxon>Ceratopteris</taxon>
    </lineage>
</organism>
<evidence type="ECO:0000313" key="2">
    <source>
        <dbReference type="EMBL" id="KAH7300953.1"/>
    </source>
</evidence>
<dbReference type="EMBL" id="CM035428">
    <property type="protein sequence ID" value="KAH7300953.1"/>
    <property type="molecule type" value="Genomic_DNA"/>
</dbReference>
<dbReference type="Proteomes" id="UP000825935">
    <property type="component" value="Chromosome 23"/>
</dbReference>
<dbReference type="OMA" id="FRSWKML"/>
<protein>
    <submittedName>
        <fullName evidence="2">Uncharacterized protein</fullName>
    </submittedName>
</protein>
<keyword evidence="1" id="KW-1133">Transmembrane helix</keyword>
<keyword evidence="1" id="KW-0472">Membrane</keyword>